<name>A0A7J7VIC7_MYOMY</name>
<dbReference type="EMBL" id="JABWUV010000010">
    <property type="protein sequence ID" value="KAF6324912.1"/>
    <property type="molecule type" value="Genomic_DNA"/>
</dbReference>
<evidence type="ECO:0000313" key="2">
    <source>
        <dbReference type="Proteomes" id="UP000527355"/>
    </source>
</evidence>
<proteinExistence type="predicted"/>
<accession>A0A7J7VIC7</accession>
<dbReference type="AlphaFoldDB" id="A0A7J7VIC7"/>
<organism evidence="1 2">
    <name type="scientific">Myotis myotis</name>
    <name type="common">Greater mouse-eared bat</name>
    <name type="synonym">Vespertilio myotis</name>
    <dbReference type="NCBI Taxonomy" id="51298"/>
    <lineage>
        <taxon>Eukaryota</taxon>
        <taxon>Metazoa</taxon>
        <taxon>Chordata</taxon>
        <taxon>Craniata</taxon>
        <taxon>Vertebrata</taxon>
        <taxon>Euteleostomi</taxon>
        <taxon>Mammalia</taxon>
        <taxon>Eutheria</taxon>
        <taxon>Laurasiatheria</taxon>
        <taxon>Chiroptera</taxon>
        <taxon>Yangochiroptera</taxon>
        <taxon>Vespertilionidae</taxon>
        <taxon>Myotis</taxon>
    </lineage>
</organism>
<reference evidence="1 2" key="1">
    <citation type="journal article" date="2020" name="Nature">
        <title>Six reference-quality genomes reveal evolution of bat adaptations.</title>
        <authorList>
            <person name="Jebb D."/>
            <person name="Huang Z."/>
            <person name="Pippel M."/>
            <person name="Hughes G.M."/>
            <person name="Lavrichenko K."/>
            <person name="Devanna P."/>
            <person name="Winkler S."/>
            <person name="Jermiin L.S."/>
            <person name="Skirmuntt E.C."/>
            <person name="Katzourakis A."/>
            <person name="Burkitt-Gray L."/>
            <person name="Ray D.A."/>
            <person name="Sullivan K.A.M."/>
            <person name="Roscito J.G."/>
            <person name="Kirilenko B.M."/>
            <person name="Davalos L.M."/>
            <person name="Corthals A.P."/>
            <person name="Power M.L."/>
            <person name="Jones G."/>
            <person name="Ransome R.D."/>
            <person name="Dechmann D.K.N."/>
            <person name="Locatelli A.G."/>
            <person name="Puechmaille S.J."/>
            <person name="Fedrigo O."/>
            <person name="Jarvis E.D."/>
            <person name="Hiller M."/>
            <person name="Vernes S.C."/>
            <person name="Myers E.W."/>
            <person name="Teeling E.C."/>
        </authorList>
    </citation>
    <scope>NUCLEOTIDE SEQUENCE [LARGE SCALE GENOMIC DNA]</scope>
    <source>
        <strain evidence="1">MMyoMyo1</strain>
        <tissue evidence="1">Flight muscle</tissue>
    </source>
</reference>
<gene>
    <name evidence="1" type="ORF">mMyoMyo1_008362</name>
</gene>
<sequence>MDFTPLSGFQGFGLASLMSFPFASALSAHIPGRDNGTQGMAAERWFCMQSGFGSQQLGVGGLEGRRPADSVLGGWFGAMDQDGVRGSPLGQMSQCEGKAPQIPLTSSLGIWEVPKDKFQERSWLLEGPSSTAELP</sequence>
<comment type="caution">
    <text evidence="1">The sequence shown here is derived from an EMBL/GenBank/DDBJ whole genome shotgun (WGS) entry which is preliminary data.</text>
</comment>
<keyword evidence="2" id="KW-1185">Reference proteome</keyword>
<evidence type="ECO:0000313" key="1">
    <source>
        <dbReference type="EMBL" id="KAF6324912.1"/>
    </source>
</evidence>
<protein>
    <submittedName>
        <fullName evidence="1">Uncharacterized protein</fullName>
    </submittedName>
</protein>
<dbReference type="Proteomes" id="UP000527355">
    <property type="component" value="Unassembled WGS sequence"/>
</dbReference>